<evidence type="ECO:0000313" key="2">
    <source>
        <dbReference type="EnsemblMetazoa" id="AMAM003880-PA"/>
    </source>
</evidence>
<feature type="compositionally biased region" description="Acidic residues" evidence="1">
    <location>
        <begin position="36"/>
        <end position="55"/>
    </location>
</feature>
<reference evidence="2" key="2">
    <citation type="submission" date="2020-05" db="UniProtKB">
        <authorList>
            <consortium name="EnsemblMetazoa"/>
        </authorList>
    </citation>
    <scope>IDENTIFICATION</scope>
    <source>
        <strain evidence="2">maculatus3</strain>
    </source>
</reference>
<feature type="region of interest" description="Disordered" evidence="1">
    <location>
        <begin position="28"/>
        <end position="78"/>
    </location>
</feature>
<dbReference type="EnsemblMetazoa" id="AMAM003880-RA">
    <property type="protein sequence ID" value="AMAM003880-PA"/>
    <property type="gene ID" value="AMAM003880"/>
</dbReference>
<protein>
    <submittedName>
        <fullName evidence="2">Uncharacterized protein</fullName>
    </submittedName>
</protein>
<sequence length="114" mass="13144">MQLHRYFCVLDQTPDSILPYYSNCRNSITSEKGQQEEDENEQQEEEEEEEQESDESNLNLTDQLHNTNRNSSNNTIPNYLYTSVGKPLARCTWKILVQDNVGGSSGFCWTDTAE</sequence>
<accession>A0A182SC95</accession>
<organism evidence="2 3">
    <name type="scientific">Anopheles maculatus</name>
    <dbReference type="NCBI Taxonomy" id="74869"/>
    <lineage>
        <taxon>Eukaryota</taxon>
        <taxon>Metazoa</taxon>
        <taxon>Ecdysozoa</taxon>
        <taxon>Arthropoda</taxon>
        <taxon>Hexapoda</taxon>
        <taxon>Insecta</taxon>
        <taxon>Pterygota</taxon>
        <taxon>Neoptera</taxon>
        <taxon>Endopterygota</taxon>
        <taxon>Diptera</taxon>
        <taxon>Nematocera</taxon>
        <taxon>Culicoidea</taxon>
        <taxon>Culicidae</taxon>
        <taxon>Anophelinae</taxon>
        <taxon>Anopheles</taxon>
        <taxon>Anopheles maculatus group</taxon>
    </lineage>
</organism>
<keyword evidence="3" id="KW-1185">Reference proteome</keyword>
<dbReference type="VEuPathDB" id="VectorBase:AMAM003880"/>
<name>A0A182SC95_9DIPT</name>
<evidence type="ECO:0000256" key="1">
    <source>
        <dbReference type="SAM" id="MobiDB-lite"/>
    </source>
</evidence>
<dbReference type="Proteomes" id="UP000075901">
    <property type="component" value="Unassembled WGS sequence"/>
</dbReference>
<proteinExistence type="predicted"/>
<evidence type="ECO:0000313" key="3">
    <source>
        <dbReference type="Proteomes" id="UP000075901"/>
    </source>
</evidence>
<feature type="compositionally biased region" description="Polar residues" evidence="1">
    <location>
        <begin position="58"/>
        <end position="78"/>
    </location>
</feature>
<dbReference type="AlphaFoldDB" id="A0A182SC95"/>
<reference evidence="3" key="1">
    <citation type="submission" date="2013-09" db="EMBL/GenBank/DDBJ databases">
        <title>The Genome Sequence of Anopheles maculatus species B.</title>
        <authorList>
            <consortium name="The Broad Institute Genomics Platform"/>
            <person name="Neafsey D.E."/>
            <person name="Besansky N."/>
            <person name="Howell P."/>
            <person name="Walton C."/>
            <person name="Young S.K."/>
            <person name="Zeng Q."/>
            <person name="Gargeya S."/>
            <person name="Fitzgerald M."/>
            <person name="Haas B."/>
            <person name="Abouelleil A."/>
            <person name="Allen A.W."/>
            <person name="Alvarado L."/>
            <person name="Arachchi H.M."/>
            <person name="Berlin A.M."/>
            <person name="Chapman S.B."/>
            <person name="Gainer-Dewar J."/>
            <person name="Goldberg J."/>
            <person name="Griggs A."/>
            <person name="Gujja S."/>
            <person name="Hansen M."/>
            <person name="Howarth C."/>
            <person name="Imamovic A."/>
            <person name="Ireland A."/>
            <person name="Larimer J."/>
            <person name="McCowan C."/>
            <person name="Murphy C."/>
            <person name="Pearson M."/>
            <person name="Poon T.W."/>
            <person name="Priest M."/>
            <person name="Roberts A."/>
            <person name="Saif S."/>
            <person name="Shea T."/>
            <person name="Sisk P."/>
            <person name="Sykes S."/>
            <person name="Wortman J."/>
            <person name="Nusbaum C."/>
            <person name="Birren B."/>
        </authorList>
    </citation>
    <scope>NUCLEOTIDE SEQUENCE [LARGE SCALE GENOMIC DNA]</scope>
    <source>
        <strain evidence="3">maculatus3</strain>
    </source>
</reference>